<dbReference type="FunFam" id="3.40.50.20:FF:000003">
    <property type="entry name" value="Carbamoyl-phosphate synthase large chain"/>
    <property type="match status" value="1"/>
</dbReference>
<feature type="domain" description="MGS-like" evidence="17">
    <location>
        <begin position="477"/>
        <end position="618"/>
    </location>
</feature>
<evidence type="ECO:0000256" key="11">
    <source>
        <dbReference type="ARBA" id="ARBA00022975"/>
    </source>
</evidence>
<comment type="similarity">
    <text evidence="2">Belongs to the CarB family.</text>
</comment>
<keyword evidence="10" id="KW-0460">Magnesium</keyword>
<dbReference type="InterPro" id="IPR033937">
    <property type="entry name" value="MGS_CPS_CarB"/>
</dbReference>
<dbReference type="HOGENOM" id="CLU_000513_3_4_10"/>
<dbReference type="SUPFAM" id="SSF56059">
    <property type="entry name" value="Glutathione synthetase ATP-binding domain-like"/>
    <property type="match status" value="1"/>
</dbReference>
<organism evidence="18 19">
    <name type="scientific">Pelodictyon phaeoclathratiforme (strain DSM 5477 / BU-1)</name>
    <dbReference type="NCBI Taxonomy" id="324925"/>
    <lineage>
        <taxon>Bacteria</taxon>
        <taxon>Pseudomonadati</taxon>
        <taxon>Chlorobiota</taxon>
        <taxon>Chlorobiia</taxon>
        <taxon>Chlorobiales</taxon>
        <taxon>Chlorobiaceae</taxon>
        <taxon>Chlorobium/Pelodictyon group</taxon>
        <taxon>Pelodictyon</taxon>
    </lineage>
</organism>
<keyword evidence="6" id="KW-0479">Metal-binding</keyword>
<dbReference type="InterPro" id="IPR016185">
    <property type="entry name" value="PreATP-grasp_dom_sf"/>
</dbReference>
<dbReference type="Pfam" id="PF02786">
    <property type="entry name" value="CPSase_L_D2"/>
    <property type="match status" value="1"/>
</dbReference>
<evidence type="ECO:0000313" key="18">
    <source>
        <dbReference type="EMBL" id="ACF43020.1"/>
    </source>
</evidence>
<proteinExistence type="inferred from homology"/>
<dbReference type="GO" id="GO:0005737">
    <property type="term" value="C:cytoplasm"/>
    <property type="evidence" value="ECO:0007669"/>
    <property type="project" value="TreeGrafter"/>
</dbReference>
<reference evidence="18 19" key="1">
    <citation type="submission" date="2008-06" db="EMBL/GenBank/DDBJ databases">
        <title>Complete sequence of Pelodictyon phaeoclathratiforme BU-1.</title>
        <authorList>
            <consortium name="US DOE Joint Genome Institute"/>
            <person name="Lucas S."/>
            <person name="Copeland A."/>
            <person name="Lapidus A."/>
            <person name="Glavina del Rio T."/>
            <person name="Dalin E."/>
            <person name="Tice H."/>
            <person name="Bruce D."/>
            <person name="Goodwin L."/>
            <person name="Pitluck S."/>
            <person name="Schmutz J."/>
            <person name="Larimer F."/>
            <person name="Land M."/>
            <person name="Hauser L."/>
            <person name="Kyrpides N."/>
            <person name="Mikhailova N."/>
            <person name="Liu Z."/>
            <person name="Li T."/>
            <person name="Zhao F."/>
            <person name="Overmann J."/>
            <person name="Bryant D.A."/>
            <person name="Richardson P."/>
        </authorList>
    </citation>
    <scope>NUCLEOTIDE SEQUENCE [LARGE SCALE GENOMIC DNA]</scope>
    <source>
        <strain evidence="19">DSM 5477 / BU-1</strain>
    </source>
</reference>
<dbReference type="STRING" id="324925.Ppha_0725"/>
<dbReference type="AlphaFoldDB" id="B4SE29"/>
<evidence type="ECO:0000313" key="19">
    <source>
        <dbReference type="Proteomes" id="UP000002724"/>
    </source>
</evidence>
<evidence type="ECO:0000256" key="8">
    <source>
        <dbReference type="ARBA" id="ARBA00022741"/>
    </source>
</evidence>
<dbReference type="SUPFAM" id="SSF48108">
    <property type="entry name" value="Carbamoyl phosphate synthetase, large subunit connection domain"/>
    <property type="match status" value="1"/>
</dbReference>
<comment type="catalytic activity">
    <reaction evidence="14">
        <text>hydrogencarbonate + L-glutamine + 2 ATP + H2O = carbamoyl phosphate + L-glutamate + 2 ADP + phosphate + 2 H(+)</text>
        <dbReference type="Rhea" id="RHEA:18633"/>
        <dbReference type="ChEBI" id="CHEBI:15377"/>
        <dbReference type="ChEBI" id="CHEBI:15378"/>
        <dbReference type="ChEBI" id="CHEBI:17544"/>
        <dbReference type="ChEBI" id="CHEBI:29985"/>
        <dbReference type="ChEBI" id="CHEBI:30616"/>
        <dbReference type="ChEBI" id="CHEBI:43474"/>
        <dbReference type="ChEBI" id="CHEBI:58228"/>
        <dbReference type="ChEBI" id="CHEBI:58359"/>
        <dbReference type="ChEBI" id="CHEBI:456216"/>
        <dbReference type="EC" id="6.3.5.5"/>
    </reaction>
</comment>
<dbReference type="PRINTS" id="PR00098">
    <property type="entry name" value="CPSASE"/>
</dbReference>
<dbReference type="GO" id="GO:0004088">
    <property type="term" value="F:carbamoyl-phosphate synthase (glutamine-hydrolyzing) activity"/>
    <property type="evidence" value="ECO:0007669"/>
    <property type="project" value="UniProtKB-EC"/>
</dbReference>
<keyword evidence="4" id="KW-0436">Ligase</keyword>
<dbReference type="PROSITE" id="PS51855">
    <property type="entry name" value="MGS"/>
    <property type="match status" value="1"/>
</dbReference>
<keyword evidence="12" id="KW-0464">Manganese</keyword>
<comment type="pathway">
    <text evidence="1">Amino-acid biosynthesis; L-arginine biosynthesis; carbamoyl phosphate from bicarbonate: step 1/1.</text>
</comment>
<dbReference type="InterPro" id="IPR013815">
    <property type="entry name" value="ATP_grasp_subdomain_1"/>
</dbReference>
<dbReference type="OrthoDB" id="9804197at2"/>
<dbReference type="GO" id="GO:0006541">
    <property type="term" value="P:glutamine metabolic process"/>
    <property type="evidence" value="ECO:0007669"/>
    <property type="project" value="TreeGrafter"/>
</dbReference>
<dbReference type="NCBIfam" id="NF003671">
    <property type="entry name" value="PRK05294.1"/>
    <property type="match status" value="1"/>
</dbReference>
<name>B4SE29_PELPB</name>
<dbReference type="Pfam" id="PF25596">
    <property type="entry name" value="CPSase_L_D1"/>
    <property type="match status" value="1"/>
</dbReference>
<dbReference type="GO" id="GO:0004087">
    <property type="term" value="F:carbamoyl-phosphate synthase (ammonia) activity"/>
    <property type="evidence" value="ECO:0007669"/>
    <property type="project" value="UniProtKB-EC"/>
</dbReference>
<dbReference type="InterPro" id="IPR036897">
    <property type="entry name" value="CarbamoylP_synth_lsu_oligo_sf"/>
</dbReference>
<evidence type="ECO:0000256" key="7">
    <source>
        <dbReference type="ARBA" id="ARBA00022737"/>
    </source>
</evidence>
<dbReference type="CDD" id="cd01424">
    <property type="entry name" value="MGS_CPS_II"/>
    <property type="match status" value="1"/>
</dbReference>
<dbReference type="InterPro" id="IPR005480">
    <property type="entry name" value="CPSase_lsu_oligo"/>
</dbReference>
<dbReference type="EMBL" id="CP001110">
    <property type="protein sequence ID" value="ACF43020.1"/>
    <property type="molecule type" value="Genomic_DNA"/>
</dbReference>
<dbReference type="Gene3D" id="3.30.1490.20">
    <property type="entry name" value="ATP-grasp fold, A domain"/>
    <property type="match status" value="1"/>
</dbReference>
<dbReference type="GO" id="GO:0006526">
    <property type="term" value="P:L-arginine biosynthetic process"/>
    <property type="evidence" value="ECO:0007669"/>
    <property type="project" value="UniProtKB-KW"/>
</dbReference>
<dbReference type="SUPFAM" id="SSF52440">
    <property type="entry name" value="PreATP-grasp domain"/>
    <property type="match status" value="1"/>
</dbReference>
<dbReference type="Proteomes" id="UP000002724">
    <property type="component" value="Chromosome"/>
</dbReference>
<dbReference type="SUPFAM" id="SSF52335">
    <property type="entry name" value="Methylglyoxal synthase-like"/>
    <property type="match status" value="1"/>
</dbReference>
<dbReference type="eggNOG" id="COG0458">
    <property type="taxonomic scope" value="Bacteria"/>
</dbReference>
<dbReference type="Gene3D" id="3.40.50.1380">
    <property type="entry name" value="Methylglyoxal synthase-like domain"/>
    <property type="match status" value="1"/>
</dbReference>
<keyword evidence="5" id="KW-0028">Amino-acid biosynthesis</keyword>
<dbReference type="PROSITE" id="PS50975">
    <property type="entry name" value="ATP_GRASP"/>
    <property type="match status" value="1"/>
</dbReference>
<dbReference type="Pfam" id="PF02142">
    <property type="entry name" value="MGS"/>
    <property type="match status" value="1"/>
</dbReference>
<dbReference type="KEGG" id="pph:Ppha_0725"/>
<evidence type="ECO:0000256" key="14">
    <source>
        <dbReference type="ARBA" id="ARBA00048816"/>
    </source>
</evidence>
<dbReference type="Gene3D" id="1.10.1030.10">
    <property type="entry name" value="Carbamoyl-phosphate synthetase, large subunit oligomerisation domain"/>
    <property type="match status" value="1"/>
</dbReference>
<evidence type="ECO:0000256" key="6">
    <source>
        <dbReference type="ARBA" id="ARBA00022723"/>
    </source>
</evidence>
<dbReference type="SMART" id="SM01096">
    <property type="entry name" value="CPSase_L_D3"/>
    <property type="match status" value="1"/>
</dbReference>
<dbReference type="InterPro" id="IPR005483">
    <property type="entry name" value="CPSase_dom"/>
</dbReference>
<evidence type="ECO:0000256" key="3">
    <source>
        <dbReference type="ARBA" id="ARBA00022571"/>
    </source>
</evidence>
<keyword evidence="11" id="KW-0665">Pyrimidine biosynthesis</keyword>
<dbReference type="GO" id="GO:0005524">
    <property type="term" value="F:ATP binding"/>
    <property type="evidence" value="ECO:0007669"/>
    <property type="project" value="UniProtKB-UniRule"/>
</dbReference>
<keyword evidence="9 15" id="KW-0067">ATP-binding</keyword>
<dbReference type="PROSITE" id="PS00867">
    <property type="entry name" value="CPSASE_2"/>
    <property type="match status" value="1"/>
</dbReference>
<dbReference type="RefSeq" id="WP_012507515.1">
    <property type="nucleotide sequence ID" value="NC_011060.1"/>
</dbReference>
<evidence type="ECO:0000259" key="17">
    <source>
        <dbReference type="PROSITE" id="PS51855"/>
    </source>
</evidence>
<sequence length="618" mass="68630">MTIQASVLTQEVIDLSRKFPKEWLLKAKQNGFSDFQLATIFNTPEPSIRALRKHYGVESVFKTVDTCAAEFDAKTPYHYSTYEEENESVSSDRKKVIILGGGPNRIGQGIEFDYCCVQAVFALREAGYETIMVNCNPETVSTDYDIADKLYFEPLTFEDTIRIIEHEKPLGVIVSFGGQTPLKLSEKLHEAGVTILGTSSKGIDLAEDRKKFGALLEELAIPHPEYGTAINLEEAKEITRRIGYPALVRPSYVLGGRAMKIVYSDDSLKEYIDQALFITEKYPLLIDRFLETAVEFDIDAIADSTDCVISGIMQHVEAAGIHSGDSTSILPYYNISPKAIATMKAYTRTLAANLKVVGLMNIQYAVQNESVYVIEVNPRASRTVPFVGKATAIPVVKIATRVMLGEKLSDLRQEYDLKDCDELGMKHLAIKEPVFPFSKFVKSGVYLGPEMRSTGEAMSLADEFPEAFAKAYQAANMHLPLSGAVFISVNDQDKNPRILAIAQSLYRMDFDLIATEGTHSFLTKNGIECKKVFKVGEEGRPNIFDIIKHGKINFVINTPRGEKALHDEEAIGAASVLNNVPFVTTIEAAEASVQAIDCIRHQEFGVKSLQEYASYRNK</sequence>
<dbReference type="InterPro" id="IPR005479">
    <property type="entry name" value="CPAse_ATP-bd"/>
</dbReference>
<evidence type="ECO:0000256" key="12">
    <source>
        <dbReference type="ARBA" id="ARBA00023211"/>
    </source>
</evidence>
<evidence type="ECO:0000256" key="15">
    <source>
        <dbReference type="PROSITE-ProRule" id="PRU00409"/>
    </source>
</evidence>
<dbReference type="Gene3D" id="3.40.50.20">
    <property type="match status" value="1"/>
</dbReference>
<evidence type="ECO:0000256" key="5">
    <source>
        <dbReference type="ARBA" id="ARBA00022605"/>
    </source>
</evidence>
<dbReference type="Gene3D" id="3.30.470.20">
    <property type="entry name" value="ATP-grasp fold, B domain"/>
    <property type="match status" value="1"/>
</dbReference>
<evidence type="ECO:0000256" key="10">
    <source>
        <dbReference type="ARBA" id="ARBA00022842"/>
    </source>
</evidence>
<gene>
    <name evidence="18" type="ordered locus">Ppha_0725</name>
</gene>
<dbReference type="FunFam" id="3.30.1490.20:FF:000001">
    <property type="entry name" value="Carbamoyl-phosphate synthase large chain"/>
    <property type="match status" value="1"/>
</dbReference>
<comment type="catalytic activity">
    <reaction evidence="13">
        <text>hydrogencarbonate + NH4(+) + 2 ATP = carbamoyl phosphate + 2 ADP + phosphate + 2 H(+)</text>
        <dbReference type="Rhea" id="RHEA:18029"/>
        <dbReference type="ChEBI" id="CHEBI:15378"/>
        <dbReference type="ChEBI" id="CHEBI:17544"/>
        <dbReference type="ChEBI" id="CHEBI:28938"/>
        <dbReference type="ChEBI" id="CHEBI:30616"/>
        <dbReference type="ChEBI" id="CHEBI:43474"/>
        <dbReference type="ChEBI" id="CHEBI:58228"/>
        <dbReference type="ChEBI" id="CHEBI:456216"/>
        <dbReference type="EC" id="6.3.4.16"/>
    </reaction>
</comment>
<evidence type="ECO:0000256" key="13">
    <source>
        <dbReference type="ARBA" id="ARBA00047359"/>
    </source>
</evidence>
<dbReference type="SMART" id="SM00851">
    <property type="entry name" value="MGS"/>
    <property type="match status" value="1"/>
</dbReference>
<evidence type="ECO:0000256" key="9">
    <source>
        <dbReference type="ARBA" id="ARBA00022840"/>
    </source>
</evidence>
<evidence type="ECO:0000259" key="16">
    <source>
        <dbReference type="PROSITE" id="PS50975"/>
    </source>
</evidence>
<keyword evidence="19" id="KW-1185">Reference proteome</keyword>
<evidence type="ECO:0000256" key="4">
    <source>
        <dbReference type="ARBA" id="ARBA00022598"/>
    </source>
</evidence>
<accession>B4SE29</accession>
<protein>
    <submittedName>
        <fullName evidence="18">Carbamoyl-phosphate synthetase large chain domain protein</fullName>
    </submittedName>
</protein>
<dbReference type="PANTHER" id="PTHR11405">
    <property type="entry name" value="CARBAMOYLTRANSFERASE FAMILY MEMBER"/>
    <property type="match status" value="1"/>
</dbReference>
<dbReference type="InterPro" id="IPR058047">
    <property type="entry name" value="CPSase_preATP-grasp"/>
</dbReference>
<evidence type="ECO:0000256" key="1">
    <source>
        <dbReference type="ARBA" id="ARBA00005077"/>
    </source>
</evidence>
<dbReference type="UniPathway" id="UPA00070">
    <property type="reaction ID" value="UER00115"/>
</dbReference>
<dbReference type="InterPro" id="IPR011607">
    <property type="entry name" value="MGS-like_dom"/>
</dbReference>
<dbReference type="InterPro" id="IPR036914">
    <property type="entry name" value="MGS-like_dom_sf"/>
</dbReference>
<dbReference type="GO" id="GO:0044205">
    <property type="term" value="P:'de novo' UMP biosynthetic process"/>
    <property type="evidence" value="ECO:0007669"/>
    <property type="project" value="UniProtKB-UniPathway"/>
</dbReference>
<dbReference type="FunFam" id="3.30.470.20:FF:000026">
    <property type="entry name" value="Carbamoyl-phosphate synthase large chain"/>
    <property type="match status" value="1"/>
</dbReference>
<dbReference type="InterPro" id="IPR011761">
    <property type="entry name" value="ATP-grasp"/>
</dbReference>
<evidence type="ECO:0000256" key="2">
    <source>
        <dbReference type="ARBA" id="ARBA00009799"/>
    </source>
</evidence>
<keyword evidence="3" id="KW-0055">Arginine biosynthesis</keyword>
<feature type="domain" description="ATP-grasp" evidence="16">
    <location>
        <begin position="213"/>
        <end position="404"/>
    </location>
</feature>
<keyword evidence="7" id="KW-0677">Repeat</keyword>
<dbReference type="GO" id="GO:0046872">
    <property type="term" value="F:metal ion binding"/>
    <property type="evidence" value="ECO:0007669"/>
    <property type="project" value="UniProtKB-KW"/>
</dbReference>
<dbReference type="PANTHER" id="PTHR11405:SF53">
    <property type="entry name" value="CARBAMOYL-PHOSPHATE SYNTHASE [AMMONIA], MITOCHONDRIAL"/>
    <property type="match status" value="1"/>
</dbReference>
<keyword evidence="8 15" id="KW-0547">Nucleotide-binding</keyword>